<evidence type="ECO:0000313" key="2">
    <source>
        <dbReference type="EMBL" id="OAH12064.1"/>
    </source>
</evidence>
<feature type="region of interest" description="Disordered" evidence="1">
    <location>
        <begin position="1"/>
        <end position="60"/>
    </location>
</feature>
<keyword evidence="3" id="KW-1185">Reference proteome</keyword>
<dbReference type="InterPro" id="IPR021527">
    <property type="entry name" value="DUF2795"/>
</dbReference>
<sequence>MQRGSDRLSVHKDEEMKHELQGRLRTWHPTRTEEWNDPEPTADDDPEVVNGPVTPSRSPEPVAVMRYELARHLGRSAFPADSARLARMLRKRHAPDALIEPVERLRRGTVYQTVQELAHALVREQEGPRHAQGR</sequence>
<accession>A0A177HPD7</accession>
<dbReference type="STRING" id="1716141.STSP_46390"/>
<evidence type="ECO:0000313" key="3">
    <source>
        <dbReference type="Proteomes" id="UP000077381"/>
    </source>
</evidence>
<name>A0A177HPD7_9ACTN</name>
<dbReference type="RefSeq" id="WP_067281207.1">
    <property type="nucleotide sequence ID" value="NZ_LOHS01000096.1"/>
</dbReference>
<proteinExistence type="predicted"/>
<dbReference type="Pfam" id="PF11387">
    <property type="entry name" value="DUF2795"/>
    <property type="match status" value="1"/>
</dbReference>
<feature type="compositionally biased region" description="Basic and acidic residues" evidence="1">
    <location>
        <begin position="1"/>
        <end position="22"/>
    </location>
</feature>
<comment type="caution">
    <text evidence="2">The sequence shown here is derived from an EMBL/GenBank/DDBJ whole genome shotgun (WGS) entry which is preliminary data.</text>
</comment>
<evidence type="ECO:0000256" key="1">
    <source>
        <dbReference type="SAM" id="MobiDB-lite"/>
    </source>
</evidence>
<organism evidence="2 3">
    <name type="scientific">Streptomyces jeddahensis</name>
    <dbReference type="NCBI Taxonomy" id="1716141"/>
    <lineage>
        <taxon>Bacteria</taxon>
        <taxon>Bacillati</taxon>
        <taxon>Actinomycetota</taxon>
        <taxon>Actinomycetes</taxon>
        <taxon>Kitasatosporales</taxon>
        <taxon>Streptomycetaceae</taxon>
        <taxon>Streptomyces</taxon>
    </lineage>
</organism>
<evidence type="ECO:0008006" key="4">
    <source>
        <dbReference type="Google" id="ProtNLM"/>
    </source>
</evidence>
<reference evidence="2 3" key="1">
    <citation type="submission" date="2015-12" db="EMBL/GenBank/DDBJ databases">
        <title>Genome sequence of Streptomyces sp. G25.</title>
        <authorList>
            <person name="Poehlein A."/>
            <person name="Roettig A."/>
            <person name="Hiessl S."/>
            <person name="Hauschild P."/>
            <person name="Schauer J."/>
            <person name="Madkour M.H."/>
            <person name="Al-Ansari A.M."/>
            <person name="Almakishah N.H."/>
            <person name="Steinbuechel A."/>
            <person name="Daniel R."/>
        </authorList>
    </citation>
    <scope>NUCLEOTIDE SEQUENCE [LARGE SCALE GENOMIC DNA]</scope>
    <source>
        <strain evidence="3">G25(2015)</strain>
    </source>
</reference>
<dbReference type="OrthoDB" id="5519961at2"/>
<dbReference type="AlphaFoldDB" id="A0A177HPD7"/>
<dbReference type="PATRIC" id="fig|1716141.3.peg.4877"/>
<dbReference type="Proteomes" id="UP000077381">
    <property type="component" value="Unassembled WGS sequence"/>
</dbReference>
<gene>
    <name evidence="2" type="ORF">STSP_46390</name>
</gene>
<dbReference type="EMBL" id="LOHS01000096">
    <property type="protein sequence ID" value="OAH12064.1"/>
    <property type="molecule type" value="Genomic_DNA"/>
</dbReference>
<feature type="compositionally biased region" description="Acidic residues" evidence="1">
    <location>
        <begin position="35"/>
        <end position="47"/>
    </location>
</feature>
<protein>
    <recommendedName>
        <fullName evidence="4">DUF2795 domain-containing protein</fullName>
    </recommendedName>
</protein>